<accession>A0A504YJM3</accession>
<comment type="caution">
    <text evidence="1">The sequence shown here is derived from an EMBL/GenBank/DDBJ whole genome shotgun (WGS) entry which is preliminary data.</text>
</comment>
<evidence type="ECO:0000313" key="2">
    <source>
        <dbReference type="Proteomes" id="UP000316759"/>
    </source>
</evidence>
<dbReference type="EMBL" id="SUNJ01008112">
    <property type="protein sequence ID" value="TPP61484.1"/>
    <property type="molecule type" value="Genomic_DNA"/>
</dbReference>
<gene>
    <name evidence="1" type="ORF">FGIG_12354</name>
</gene>
<dbReference type="Proteomes" id="UP000316759">
    <property type="component" value="Unassembled WGS sequence"/>
</dbReference>
<dbReference type="AlphaFoldDB" id="A0A504YJM3"/>
<name>A0A504YJM3_FASGI</name>
<protein>
    <submittedName>
        <fullName evidence="1">Uncharacterized protein</fullName>
    </submittedName>
</protein>
<proteinExistence type="predicted"/>
<reference evidence="1 2" key="1">
    <citation type="submission" date="2019-04" db="EMBL/GenBank/DDBJ databases">
        <title>Annotation for the trematode Fasciola gigantica.</title>
        <authorList>
            <person name="Choi Y.-J."/>
        </authorList>
    </citation>
    <scope>NUCLEOTIDE SEQUENCE [LARGE SCALE GENOMIC DNA]</scope>
    <source>
        <strain evidence="1">Uganda_cow_1</strain>
    </source>
</reference>
<organism evidence="1 2">
    <name type="scientific">Fasciola gigantica</name>
    <name type="common">Giant liver fluke</name>
    <dbReference type="NCBI Taxonomy" id="46835"/>
    <lineage>
        <taxon>Eukaryota</taxon>
        <taxon>Metazoa</taxon>
        <taxon>Spiralia</taxon>
        <taxon>Lophotrochozoa</taxon>
        <taxon>Platyhelminthes</taxon>
        <taxon>Trematoda</taxon>
        <taxon>Digenea</taxon>
        <taxon>Plagiorchiida</taxon>
        <taxon>Echinostomata</taxon>
        <taxon>Echinostomatoidea</taxon>
        <taxon>Fasciolidae</taxon>
        <taxon>Fasciola</taxon>
    </lineage>
</organism>
<evidence type="ECO:0000313" key="1">
    <source>
        <dbReference type="EMBL" id="TPP61484.1"/>
    </source>
</evidence>
<sequence length="68" mass="7867">MVSVTKTQHAVHKCYLPQENIVYSQDLTFWHFWHIGHASEFCVRVSHSCDAVWVVVHTETSGVRIKVT</sequence>
<keyword evidence="2" id="KW-1185">Reference proteome</keyword>